<dbReference type="CDD" id="cd00118">
    <property type="entry name" value="LysM"/>
    <property type="match status" value="1"/>
</dbReference>
<dbReference type="Gene3D" id="3.10.350.10">
    <property type="entry name" value="LysM domain"/>
    <property type="match status" value="1"/>
</dbReference>
<evidence type="ECO:0000259" key="1">
    <source>
        <dbReference type="PROSITE" id="PS51782"/>
    </source>
</evidence>
<reference evidence="2" key="2">
    <citation type="journal article" date="2024" name="Plant">
        <title>Genomic evolution and insights into agronomic trait innovations of Sesamum species.</title>
        <authorList>
            <person name="Miao H."/>
            <person name="Wang L."/>
            <person name="Qu L."/>
            <person name="Liu H."/>
            <person name="Sun Y."/>
            <person name="Le M."/>
            <person name="Wang Q."/>
            <person name="Wei S."/>
            <person name="Zheng Y."/>
            <person name="Lin W."/>
            <person name="Duan Y."/>
            <person name="Cao H."/>
            <person name="Xiong S."/>
            <person name="Wang X."/>
            <person name="Wei L."/>
            <person name="Li C."/>
            <person name="Ma Q."/>
            <person name="Ju M."/>
            <person name="Zhao R."/>
            <person name="Li G."/>
            <person name="Mu C."/>
            <person name="Tian Q."/>
            <person name="Mei H."/>
            <person name="Zhang T."/>
            <person name="Gao T."/>
            <person name="Zhang H."/>
        </authorList>
    </citation>
    <scope>NUCLEOTIDE SEQUENCE</scope>
    <source>
        <strain evidence="2">G01</strain>
    </source>
</reference>
<dbReference type="InterPro" id="IPR036779">
    <property type="entry name" value="LysM_dom_sf"/>
</dbReference>
<dbReference type="InterPro" id="IPR018392">
    <property type="entry name" value="LysM"/>
</dbReference>
<dbReference type="EMBL" id="JACGWK010001492">
    <property type="protein sequence ID" value="KAL0287375.1"/>
    <property type="molecule type" value="Genomic_DNA"/>
</dbReference>
<dbReference type="AlphaFoldDB" id="A0AAW2IZ06"/>
<reference evidence="2" key="1">
    <citation type="submission" date="2020-06" db="EMBL/GenBank/DDBJ databases">
        <authorList>
            <person name="Li T."/>
            <person name="Hu X."/>
            <person name="Zhang T."/>
            <person name="Song X."/>
            <person name="Zhang H."/>
            <person name="Dai N."/>
            <person name="Sheng W."/>
            <person name="Hou X."/>
            <person name="Wei L."/>
        </authorList>
    </citation>
    <scope>NUCLEOTIDE SEQUENCE</scope>
    <source>
        <strain evidence="2">G01</strain>
        <tissue evidence="2">Leaf</tissue>
    </source>
</reference>
<dbReference type="PANTHER" id="PTHR20932:SF55">
    <property type="entry name" value="LYSM DOMAIN-CONTAINING PROTEIN"/>
    <property type="match status" value="1"/>
</dbReference>
<protein>
    <recommendedName>
        <fullName evidence="1">LysM domain-containing protein</fullName>
    </recommendedName>
</protein>
<dbReference type="PROSITE" id="PS51782">
    <property type="entry name" value="LYSM"/>
    <property type="match status" value="1"/>
</dbReference>
<dbReference type="Pfam" id="PF01476">
    <property type="entry name" value="LysM"/>
    <property type="match status" value="1"/>
</dbReference>
<accession>A0AAW2IZ06</accession>
<feature type="domain" description="LysM" evidence="1">
    <location>
        <begin position="32"/>
        <end position="76"/>
    </location>
</feature>
<name>A0AAW2IZ06_9LAMI</name>
<sequence length="139" mass="15224">MVRSSPQPRSAPIASPQSAALGGGVNGGVNCIIHTVSKFDTLAGVAIKYGVEVADIKRLNGLVTDLQMFALKTLQIPLPGRHPPSPNLSNSQDTPPRYCIHSQYLRVCLLFHIVSIFEVPYKNMVKNIFDMTDLFAIYL</sequence>
<comment type="caution">
    <text evidence="2">The sequence shown here is derived from an EMBL/GenBank/DDBJ whole genome shotgun (WGS) entry which is preliminary data.</text>
</comment>
<evidence type="ECO:0000313" key="2">
    <source>
        <dbReference type="EMBL" id="KAL0287375.1"/>
    </source>
</evidence>
<dbReference type="SUPFAM" id="SSF54106">
    <property type="entry name" value="LysM domain"/>
    <property type="match status" value="1"/>
</dbReference>
<proteinExistence type="predicted"/>
<dbReference type="InterPro" id="IPR045030">
    <property type="entry name" value="LYSM1-4"/>
</dbReference>
<dbReference type="SMART" id="SM00257">
    <property type="entry name" value="LysM"/>
    <property type="match status" value="1"/>
</dbReference>
<gene>
    <name evidence="2" type="ORF">Sangu_2695000</name>
</gene>
<organism evidence="2">
    <name type="scientific">Sesamum angustifolium</name>
    <dbReference type="NCBI Taxonomy" id="2727405"/>
    <lineage>
        <taxon>Eukaryota</taxon>
        <taxon>Viridiplantae</taxon>
        <taxon>Streptophyta</taxon>
        <taxon>Embryophyta</taxon>
        <taxon>Tracheophyta</taxon>
        <taxon>Spermatophyta</taxon>
        <taxon>Magnoliopsida</taxon>
        <taxon>eudicotyledons</taxon>
        <taxon>Gunneridae</taxon>
        <taxon>Pentapetalae</taxon>
        <taxon>asterids</taxon>
        <taxon>lamiids</taxon>
        <taxon>Lamiales</taxon>
        <taxon>Pedaliaceae</taxon>
        <taxon>Sesamum</taxon>
    </lineage>
</organism>
<dbReference type="PANTHER" id="PTHR20932">
    <property type="entry name" value="LYSM AND PUTATIVE PEPTIDOGLYCAN-BINDING DOMAIN-CONTAINING PROTEIN"/>
    <property type="match status" value="1"/>
</dbReference>